<comment type="similarity">
    <text evidence="1 3">Belongs to the enoyl-CoA hydratase/isomerase family.</text>
</comment>
<dbReference type="SUPFAM" id="SSF52096">
    <property type="entry name" value="ClpP/crotonase"/>
    <property type="match status" value="1"/>
</dbReference>
<dbReference type="STRING" id="1895771.BGO89_12005"/>
<dbReference type="FunFam" id="1.10.12.10:FF:000001">
    <property type="entry name" value="Probable enoyl-CoA hydratase, mitochondrial"/>
    <property type="match status" value="1"/>
</dbReference>
<dbReference type="CDD" id="cd06558">
    <property type="entry name" value="crotonase-like"/>
    <property type="match status" value="1"/>
</dbReference>
<dbReference type="PANTHER" id="PTHR11941">
    <property type="entry name" value="ENOYL-COA HYDRATASE-RELATED"/>
    <property type="match status" value="1"/>
</dbReference>
<dbReference type="Gene3D" id="1.10.12.10">
    <property type="entry name" value="Lyase 2-enoyl-coa Hydratase, Chain A, domain 2"/>
    <property type="match status" value="1"/>
</dbReference>
<name>A0A1M3KXS3_9BACT</name>
<dbReference type="InterPro" id="IPR001753">
    <property type="entry name" value="Enoyl-CoA_hydra/iso"/>
</dbReference>
<dbReference type="InterPro" id="IPR029045">
    <property type="entry name" value="ClpP/crotonase-like_dom_sf"/>
</dbReference>
<dbReference type="GO" id="GO:0006635">
    <property type="term" value="P:fatty acid beta-oxidation"/>
    <property type="evidence" value="ECO:0007669"/>
    <property type="project" value="TreeGrafter"/>
</dbReference>
<evidence type="ECO:0000256" key="2">
    <source>
        <dbReference type="ARBA" id="ARBA00023239"/>
    </source>
</evidence>
<protein>
    <submittedName>
        <fullName evidence="4">Enoyl-CoA hydratase</fullName>
    </submittedName>
</protein>
<dbReference type="FunFam" id="3.90.226.10:FF:000009">
    <property type="entry name" value="Carnitinyl-CoA dehydratase"/>
    <property type="match status" value="1"/>
</dbReference>
<dbReference type="Gene3D" id="3.90.226.10">
    <property type="entry name" value="2-enoyl-CoA Hydratase, Chain A, domain 1"/>
    <property type="match status" value="1"/>
</dbReference>
<dbReference type="EMBL" id="MKVH01000024">
    <property type="protein sequence ID" value="OJX57212.1"/>
    <property type="molecule type" value="Genomic_DNA"/>
</dbReference>
<proteinExistence type="inferred from homology"/>
<dbReference type="GO" id="GO:0016836">
    <property type="term" value="F:hydro-lyase activity"/>
    <property type="evidence" value="ECO:0007669"/>
    <property type="project" value="UniProtKB-ARBA"/>
</dbReference>
<dbReference type="PROSITE" id="PS00166">
    <property type="entry name" value="ENOYL_COA_HYDRATASE"/>
    <property type="match status" value="1"/>
</dbReference>
<keyword evidence="2" id="KW-0456">Lyase</keyword>
<dbReference type="InterPro" id="IPR018376">
    <property type="entry name" value="Enoyl-CoA_hyd/isom_CS"/>
</dbReference>
<reference evidence="4 5" key="1">
    <citation type="submission" date="2016-09" db="EMBL/GenBank/DDBJ databases">
        <title>Genome-resolved meta-omics ties microbial dynamics to process performance in biotechnology for thiocyanate degradation.</title>
        <authorList>
            <person name="Kantor R.S."/>
            <person name="Huddy R.J."/>
            <person name="Iyer R."/>
            <person name="Thomas B.C."/>
            <person name="Brown C.T."/>
            <person name="Anantharaman K."/>
            <person name="Tringe S."/>
            <person name="Hettich R.L."/>
            <person name="Harrison S.T."/>
            <person name="Banfield J.F."/>
        </authorList>
    </citation>
    <scope>NUCLEOTIDE SEQUENCE [LARGE SCALE GENOMIC DNA]</scope>
    <source>
        <strain evidence="4">59-99</strain>
    </source>
</reference>
<organism evidence="4 5">
    <name type="scientific">Candidatus Kapaibacterium thiocyanatum</name>
    <dbReference type="NCBI Taxonomy" id="1895771"/>
    <lineage>
        <taxon>Bacteria</taxon>
        <taxon>Pseudomonadati</taxon>
        <taxon>Candidatus Kapaibacteriota</taxon>
        <taxon>Candidatus Kapaibacteriia</taxon>
        <taxon>Candidatus Kapaibacteriales</taxon>
        <taxon>Candidatus Kapaibacteriaceae</taxon>
        <taxon>Candidatus Kapaibacterium</taxon>
    </lineage>
</organism>
<dbReference type="InterPro" id="IPR014748">
    <property type="entry name" value="Enoyl-CoA_hydra_C"/>
</dbReference>
<evidence type="ECO:0000313" key="4">
    <source>
        <dbReference type="EMBL" id="OJX57212.1"/>
    </source>
</evidence>
<evidence type="ECO:0000256" key="3">
    <source>
        <dbReference type="RuleBase" id="RU003707"/>
    </source>
</evidence>
<evidence type="ECO:0000313" key="5">
    <source>
        <dbReference type="Proteomes" id="UP000184233"/>
    </source>
</evidence>
<dbReference type="Proteomes" id="UP000184233">
    <property type="component" value="Unassembled WGS sequence"/>
</dbReference>
<gene>
    <name evidence="4" type="ORF">BGO89_12005</name>
</gene>
<dbReference type="AlphaFoldDB" id="A0A1M3KXS3"/>
<dbReference type="PANTHER" id="PTHR11941:SF54">
    <property type="entry name" value="ENOYL-COA HYDRATASE, MITOCHONDRIAL"/>
    <property type="match status" value="1"/>
</dbReference>
<comment type="caution">
    <text evidence="4">The sequence shown here is derived from an EMBL/GenBank/DDBJ whole genome shotgun (WGS) entry which is preliminary data.</text>
</comment>
<accession>A0A1M3KXS3</accession>
<sequence length="259" mass="27402">MSSVVLIDRATGYVTVSLNRPDKLNALNSDVLDALEATFAEIKADPTIHAVVVTGSGPKAFAAGADIEELHRQDTYSGRLFAERGQRVLNAIERLGKPVIAAVNGFALGGGCELAMACHIRFASENARFGQPEINLGIIPGYGGTQRLSRLVGPAKAMELVLSGDMVGADEALRLGLVNRVYPQDTLLASTQAFAASLATKAPLALYGCLEAVQVADDTSLLEGLFVEASIFARVCGTQDFKEGTQAFLEKRQASFSGR</sequence>
<dbReference type="Pfam" id="PF00378">
    <property type="entry name" value="ECH_1"/>
    <property type="match status" value="1"/>
</dbReference>
<evidence type="ECO:0000256" key="1">
    <source>
        <dbReference type="ARBA" id="ARBA00005254"/>
    </source>
</evidence>